<name>A0A0P7WAD4_9RHOB</name>
<dbReference type="OrthoDB" id="9797743at2"/>
<dbReference type="SFLD" id="SFLDG01129">
    <property type="entry name" value="C1.5:_HAD__Beta-PGM__Phosphata"/>
    <property type="match status" value="1"/>
</dbReference>
<evidence type="ECO:0000313" key="3">
    <source>
        <dbReference type="Proteomes" id="UP000050413"/>
    </source>
</evidence>
<dbReference type="Gene3D" id="1.10.150.240">
    <property type="entry name" value="Putative phosphatase, domain 2"/>
    <property type="match status" value="1"/>
</dbReference>
<dbReference type="InterPro" id="IPR023214">
    <property type="entry name" value="HAD_sf"/>
</dbReference>
<dbReference type="EMBL" id="LJSG01000005">
    <property type="protein sequence ID" value="KPP94519.1"/>
    <property type="molecule type" value="Genomic_DNA"/>
</dbReference>
<dbReference type="Gene3D" id="3.40.50.1000">
    <property type="entry name" value="HAD superfamily/HAD-like"/>
    <property type="match status" value="1"/>
</dbReference>
<evidence type="ECO:0000313" key="2">
    <source>
        <dbReference type="EMBL" id="KPP94519.1"/>
    </source>
</evidence>
<protein>
    <submittedName>
        <fullName evidence="1">Haloacid dehalogenase superfamily, subfamily IA, variant 3 with third motif having DD or ED</fullName>
    </submittedName>
    <submittedName>
        <fullName evidence="2">Putative phosphatase/phosphohexomutase</fullName>
    </submittedName>
</protein>
<dbReference type="PANTHER" id="PTHR18901:SF38">
    <property type="entry name" value="PSEUDOURIDINE-5'-PHOSPHATASE"/>
    <property type="match status" value="1"/>
</dbReference>
<dbReference type="InterPro" id="IPR036412">
    <property type="entry name" value="HAD-like_sf"/>
</dbReference>
<dbReference type="NCBIfam" id="TIGR01509">
    <property type="entry name" value="HAD-SF-IA-v3"/>
    <property type="match status" value="1"/>
</dbReference>
<keyword evidence="4" id="KW-1185">Reference proteome</keyword>
<reference evidence="2 3" key="1">
    <citation type="submission" date="2015-09" db="EMBL/GenBank/DDBJ databases">
        <title>Identification and resolution of microdiversity through metagenomic sequencing of parallel consortia.</title>
        <authorList>
            <person name="Nelson W.C."/>
            <person name="Romine M.F."/>
            <person name="Lindemann S.R."/>
        </authorList>
    </citation>
    <scope>NUCLEOTIDE SEQUENCE [LARGE SCALE GENOMIC DNA]</scope>
    <source>
        <strain evidence="2">HL-91</strain>
    </source>
</reference>
<proteinExistence type="predicted"/>
<organism evidence="2 3">
    <name type="scientific">Roseibaca calidilacus</name>
    <dbReference type="NCBI Taxonomy" id="1666912"/>
    <lineage>
        <taxon>Bacteria</taxon>
        <taxon>Pseudomonadati</taxon>
        <taxon>Pseudomonadota</taxon>
        <taxon>Alphaproteobacteria</taxon>
        <taxon>Rhodobacterales</taxon>
        <taxon>Paracoccaceae</taxon>
        <taxon>Roseinatronobacter</taxon>
    </lineage>
</organism>
<dbReference type="Proteomes" id="UP000050413">
    <property type="component" value="Unassembled WGS sequence"/>
</dbReference>
<dbReference type="EMBL" id="FBYC01000004">
    <property type="protein sequence ID" value="CUX83164.1"/>
    <property type="molecule type" value="Genomic_DNA"/>
</dbReference>
<sequence>MTPQLVIFDCDGVVVDSEIITNSFLRDEMAAHGLDLPLDQIMGLFVGGTIAGVAVRARELGATLPEDWVENFYPRICDKLAEGTPMIPGIVGVLEQLEAATIPYCIGSNGRHVKMRATLGQHPELAARFTSNVFAATDVARPKPAPDLFLHAAKTMGHTPDACVVIEDSPTGARAARAAGMRCFGYAPEGDGTKLAAEGAQLFRRMDDLPTLLGV</sequence>
<accession>A0A0P7WAD4</accession>
<evidence type="ECO:0000313" key="1">
    <source>
        <dbReference type="EMBL" id="CUX83164.1"/>
    </source>
</evidence>
<dbReference type="PATRIC" id="fig|1666912.4.peg.2599"/>
<gene>
    <name evidence="1" type="ORF">Ga0058931_2816</name>
    <name evidence="2" type="ORF">HLUCCA05_11915</name>
</gene>
<reference evidence="1 4" key="2">
    <citation type="submission" date="2016-01" db="EMBL/GenBank/DDBJ databases">
        <authorList>
            <person name="Varghese N."/>
        </authorList>
    </citation>
    <scope>NUCLEOTIDE SEQUENCE [LARGE SCALE GENOMIC DNA]</scope>
    <source>
        <strain evidence="1 4">HL-91</strain>
    </source>
</reference>
<comment type="caution">
    <text evidence="2">The sequence shown here is derived from an EMBL/GenBank/DDBJ whole genome shotgun (WGS) entry which is preliminary data.</text>
</comment>
<dbReference type="SUPFAM" id="SSF56784">
    <property type="entry name" value="HAD-like"/>
    <property type="match status" value="1"/>
</dbReference>
<dbReference type="InterPro" id="IPR023198">
    <property type="entry name" value="PGP-like_dom2"/>
</dbReference>
<dbReference type="STRING" id="1666912.Ga0058931_2816"/>
<dbReference type="InterPro" id="IPR006439">
    <property type="entry name" value="HAD-SF_hydro_IA"/>
</dbReference>
<dbReference type="SFLD" id="SFLDS00003">
    <property type="entry name" value="Haloacid_Dehalogenase"/>
    <property type="match status" value="1"/>
</dbReference>
<dbReference type="Pfam" id="PF00702">
    <property type="entry name" value="Hydrolase"/>
    <property type="match status" value="1"/>
</dbReference>
<dbReference type="PANTHER" id="PTHR18901">
    <property type="entry name" value="2-DEOXYGLUCOSE-6-PHOSPHATE PHOSPHATASE 2"/>
    <property type="match status" value="1"/>
</dbReference>
<dbReference type="AlphaFoldDB" id="A0A0P7WAD4"/>
<evidence type="ECO:0000313" key="4">
    <source>
        <dbReference type="Proteomes" id="UP000182045"/>
    </source>
</evidence>
<dbReference type="Proteomes" id="UP000182045">
    <property type="component" value="Unassembled WGS sequence"/>
</dbReference>
<dbReference type="RefSeq" id="WP_072246874.1">
    <property type="nucleotide sequence ID" value="NZ_FBYC01000004.1"/>
</dbReference>